<dbReference type="InterPro" id="IPR032675">
    <property type="entry name" value="LRR_dom_sf"/>
</dbReference>
<dbReference type="Gene3D" id="3.80.10.10">
    <property type="entry name" value="Ribonuclease Inhibitor"/>
    <property type="match status" value="1"/>
</dbReference>
<gene>
    <name evidence="1" type="ORF">Fcan01_23098</name>
</gene>
<dbReference type="EMBL" id="LNIX01000027">
    <property type="protein sequence ID" value="OXA41933.1"/>
    <property type="molecule type" value="Genomic_DNA"/>
</dbReference>
<evidence type="ECO:0000313" key="2">
    <source>
        <dbReference type="Proteomes" id="UP000198287"/>
    </source>
</evidence>
<sequence length="554" mass="62525">MSTYNLNRHLEETGMRIGFQVVEVLLDIGSGVIKPQRDTNEQQLALSNPIILTTILKQLPAKRSPPLQNCRLVSHFWNDMVLSLPNTKFALKLDPSKKLNPDHDPVPFFDMCSTLDPRLAKRINATCHSYPELPVIHSFAAKFPHVCDKFSGKIQILDISIDYERCLDSIYRALKNSCPNLKQLRITCRTEIDVSLAPVVAGNPILCVPLELKSVLEVFSVSSMKVDIPPLSRLIQLVINASPNLREVTLPLGFYPDLGNSKCLDSLAISLDDARSDDLTRAIQRNSELSRMLGQVGEQLVALTFGYDVEDAKRNMSCDFEELKRTGFQLGERFPKLRNFRNDIIDVFEPNDLIQNLEGMPALKSLEIGKLLKMSTCLDKFLAGICKSRKIFASVTNLRVKELIIPRVLNEMKTAFPNVERLHVDILWAEVFSAMKWGMGTVLQGCSDWGALKHLNLAVPTYPAGNEDFIGELASGGELYKRLKTLEIRSHKRHNMTEEFTEEEMATFETVLIALDELEDVKISNFSFAEECDQRIVAFLVSKHISLFKFRIGV</sequence>
<dbReference type="AlphaFoldDB" id="A0A226D9V7"/>
<proteinExistence type="predicted"/>
<dbReference type="SUPFAM" id="SSF52047">
    <property type="entry name" value="RNI-like"/>
    <property type="match status" value="1"/>
</dbReference>
<comment type="caution">
    <text evidence="1">The sequence shown here is derived from an EMBL/GenBank/DDBJ whole genome shotgun (WGS) entry which is preliminary data.</text>
</comment>
<protein>
    <recommendedName>
        <fullName evidence="3">F-box domain-containing protein</fullName>
    </recommendedName>
</protein>
<evidence type="ECO:0008006" key="3">
    <source>
        <dbReference type="Google" id="ProtNLM"/>
    </source>
</evidence>
<reference evidence="1 2" key="1">
    <citation type="submission" date="2015-12" db="EMBL/GenBank/DDBJ databases">
        <title>The genome of Folsomia candida.</title>
        <authorList>
            <person name="Faddeeva A."/>
            <person name="Derks M.F."/>
            <person name="Anvar Y."/>
            <person name="Smit S."/>
            <person name="Van Straalen N."/>
            <person name="Roelofs D."/>
        </authorList>
    </citation>
    <scope>NUCLEOTIDE SEQUENCE [LARGE SCALE GENOMIC DNA]</scope>
    <source>
        <strain evidence="1 2">VU population</strain>
        <tissue evidence="1">Whole body</tissue>
    </source>
</reference>
<name>A0A226D9V7_FOLCA</name>
<accession>A0A226D9V7</accession>
<dbReference type="OrthoDB" id="2870744at2759"/>
<dbReference type="Proteomes" id="UP000198287">
    <property type="component" value="Unassembled WGS sequence"/>
</dbReference>
<evidence type="ECO:0000313" key="1">
    <source>
        <dbReference type="EMBL" id="OXA41933.1"/>
    </source>
</evidence>
<keyword evidence="2" id="KW-1185">Reference proteome</keyword>
<organism evidence="1 2">
    <name type="scientific">Folsomia candida</name>
    <name type="common">Springtail</name>
    <dbReference type="NCBI Taxonomy" id="158441"/>
    <lineage>
        <taxon>Eukaryota</taxon>
        <taxon>Metazoa</taxon>
        <taxon>Ecdysozoa</taxon>
        <taxon>Arthropoda</taxon>
        <taxon>Hexapoda</taxon>
        <taxon>Collembola</taxon>
        <taxon>Entomobryomorpha</taxon>
        <taxon>Isotomoidea</taxon>
        <taxon>Isotomidae</taxon>
        <taxon>Proisotominae</taxon>
        <taxon>Folsomia</taxon>
    </lineage>
</organism>